<reference evidence="16 17" key="1">
    <citation type="submission" date="2016-11" db="EMBL/GenBank/DDBJ databases">
        <authorList>
            <person name="Jaros S."/>
            <person name="Januszkiewicz K."/>
            <person name="Wedrychowicz H."/>
        </authorList>
    </citation>
    <scope>NUCLEOTIDE SEQUENCE [LARGE SCALE GENOMIC DNA]</scope>
    <source>
        <strain evidence="16 17">DSM 15970</strain>
    </source>
</reference>
<dbReference type="RefSeq" id="WP_094757347.1">
    <property type="nucleotide sequence ID" value="NZ_FQYT01000012.1"/>
</dbReference>
<evidence type="ECO:0000256" key="11">
    <source>
        <dbReference type="ARBA" id="ARBA00022840"/>
    </source>
</evidence>
<evidence type="ECO:0000256" key="2">
    <source>
        <dbReference type="ARBA" id="ARBA00002988"/>
    </source>
</evidence>
<evidence type="ECO:0000259" key="15">
    <source>
        <dbReference type="Pfam" id="PF01326"/>
    </source>
</evidence>
<keyword evidence="10 16" id="KW-0418">Kinase</keyword>
<keyword evidence="8" id="KW-0479">Metal-binding</keyword>
<evidence type="ECO:0000313" key="17">
    <source>
        <dbReference type="Proteomes" id="UP000184342"/>
    </source>
</evidence>
<evidence type="ECO:0000256" key="7">
    <source>
        <dbReference type="ARBA" id="ARBA00022679"/>
    </source>
</evidence>
<evidence type="ECO:0000256" key="6">
    <source>
        <dbReference type="ARBA" id="ARBA00021623"/>
    </source>
</evidence>
<evidence type="ECO:0000256" key="14">
    <source>
        <dbReference type="ARBA" id="ARBA00047700"/>
    </source>
</evidence>
<evidence type="ECO:0000256" key="8">
    <source>
        <dbReference type="ARBA" id="ARBA00022723"/>
    </source>
</evidence>
<dbReference type="InterPro" id="IPR002192">
    <property type="entry name" value="PPDK_AMP/ATP-bd"/>
</dbReference>
<feature type="domain" description="Pyruvate phosphate dikinase AMP/ATP-binding" evidence="15">
    <location>
        <begin position="292"/>
        <end position="670"/>
    </location>
</feature>
<gene>
    <name evidence="16" type="ORF">SAMN02745691_01346</name>
</gene>
<keyword evidence="12" id="KW-0460">Magnesium</keyword>
<sequence>MGTFERIKSGNPSMDKLLDNIRLGDNVVIQVSSLEAFKIMAQKYVRQAIQDKKSVSYIRFAKHAPLLEKQEGLKVYELNANSGFESFTVEVHKIIEQEGCGAFYVFDCLSDLQVTWSTDLMMGNFFCVTCPYLFRLDTVAWFPVLRGHHDYATIARIQETTQLLLDLYSIENNLYLHPIKVWNRYSSEMYLPHKMSDQDEFESLTNSVDLSVYFRLLQQEHNGDEELNMDSYDRFFREAKAAYYGGTITEWTLNKISRSMMTHDLKMASMIKKEFSPEDFFHVKDRLIGTGTIGGKACGMLLARKMTENYLPEYANYIEPHDSYYIGTDVFYSYIVENGLWEMRIKQRDEKYYFEKAEELRQALLQSSFPETIRVQFRRMLEYFGQIPIIVRSSSFLEDGFGNAFAGKYESVFCANGGNPEERLENFENAVRRVYASTMDRSALEYRRKRGMQQADEQMAILVQRVSGTKFGECYMPCVAGVGFSYSIYRWSEELSADAGLLRLVAGLGTKAVDRTGTDYPRLVNLDKPESTTLVGEDEKHRFSQHKLDLIDTKANNKTEADAYDLLGKLPKWYTDIISEHDFSAERALRDRGQYRPVQFISCQGVVKRKKLMEMMRRILEVLQEHYENPVDTEFTINFREDGEYIVNLLQCRPLQVWQAAAHQDVPEITSDRILFQVDDLFMGNTAGSEVDAVVLIDSKAYHACPYNQKSIFARIVGRINEYYKDSGKKVMLISPGRLGTSSPDLGLCVSFSDISNFSILCEYADAEIGFLPELSFGSHMFQDLVETGMFYTAIMDAKSDRKPIFNKDFWNGEESVLARILPDLENFSEIILVYEHDDEDSLSLFADYKNRRVTCGRFKEIK</sequence>
<name>A0A1M6GJW9_9FIRM</name>
<accession>A0A1M6GJW9</accession>
<dbReference type="SUPFAM" id="SSF56059">
    <property type="entry name" value="Glutathione synthetase ATP-binding domain-like"/>
    <property type="match status" value="1"/>
</dbReference>
<protein>
    <recommendedName>
        <fullName evidence="6">Phosphoenolpyruvate synthase</fullName>
        <ecNumber evidence="5">2.7.9.2</ecNumber>
    </recommendedName>
    <alternativeName>
        <fullName evidence="13">Pyruvate, water dikinase</fullName>
    </alternativeName>
</protein>
<keyword evidence="7" id="KW-0808">Transferase</keyword>
<dbReference type="InterPro" id="IPR006319">
    <property type="entry name" value="PEP_synth"/>
</dbReference>
<dbReference type="GO" id="GO:0005524">
    <property type="term" value="F:ATP binding"/>
    <property type="evidence" value="ECO:0007669"/>
    <property type="project" value="UniProtKB-KW"/>
</dbReference>
<comment type="catalytic activity">
    <reaction evidence="14">
        <text>pyruvate + ATP + H2O = phosphoenolpyruvate + AMP + phosphate + 2 H(+)</text>
        <dbReference type="Rhea" id="RHEA:11364"/>
        <dbReference type="ChEBI" id="CHEBI:15361"/>
        <dbReference type="ChEBI" id="CHEBI:15377"/>
        <dbReference type="ChEBI" id="CHEBI:15378"/>
        <dbReference type="ChEBI" id="CHEBI:30616"/>
        <dbReference type="ChEBI" id="CHEBI:43474"/>
        <dbReference type="ChEBI" id="CHEBI:58702"/>
        <dbReference type="ChEBI" id="CHEBI:456215"/>
        <dbReference type="EC" id="2.7.9.2"/>
    </reaction>
</comment>
<evidence type="ECO:0000256" key="13">
    <source>
        <dbReference type="ARBA" id="ARBA00033470"/>
    </source>
</evidence>
<evidence type="ECO:0000313" key="16">
    <source>
        <dbReference type="EMBL" id="SHJ10234.1"/>
    </source>
</evidence>
<organism evidence="16 17">
    <name type="scientific">Parasporobacterium paucivorans DSM 15970</name>
    <dbReference type="NCBI Taxonomy" id="1122934"/>
    <lineage>
        <taxon>Bacteria</taxon>
        <taxon>Bacillati</taxon>
        <taxon>Bacillota</taxon>
        <taxon>Clostridia</taxon>
        <taxon>Lachnospirales</taxon>
        <taxon>Lachnospiraceae</taxon>
        <taxon>Parasporobacterium</taxon>
    </lineage>
</organism>
<evidence type="ECO:0000256" key="10">
    <source>
        <dbReference type="ARBA" id="ARBA00022777"/>
    </source>
</evidence>
<comment type="similarity">
    <text evidence="4">Belongs to the PEP-utilizing enzyme family.</text>
</comment>
<dbReference type="OrthoDB" id="9812167at2"/>
<evidence type="ECO:0000256" key="12">
    <source>
        <dbReference type="ARBA" id="ARBA00022842"/>
    </source>
</evidence>
<comment type="cofactor">
    <cofactor evidence="1">
        <name>Mg(2+)</name>
        <dbReference type="ChEBI" id="CHEBI:18420"/>
    </cofactor>
</comment>
<dbReference type="AlphaFoldDB" id="A0A1M6GJW9"/>
<keyword evidence="17" id="KW-1185">Reference proteome</keyword>
<proteinExistence type="inferred from homology"/>
<dbReference type="Proteomes" id="UP000184342">
    <property type="component" value="Unassembled WGS sequence"/>
</dbReference>
<keyword evidence="16" id="KW-0670">Pyruvate</keyword>
<evidence type="ECO:0000256" key="4">
    <source>
        <dbReference type="ARBA" id="ARBA00007837"/>
    </source>
</evidence>
<dbReference type="STRING" id="1122934.SAMN02745691_01346"/>
<keyword evidence="9" id="KW-0547">Nucleotide-binding</keyword>
<dbReference type="Gene3D" id="3.30.1490.20">
    <property type="entry name" value="ATP-grasp fold, A domain"/>
    <property type="match status" value="1"/>
</dbReference>
<dbReference type="EC" id="2.7.9.2" evidence="5"/>
<dbReference type="Pfam" id="PF01326">
    <property type="entry name" value="PPDK_N"/>
    <property type="match status" value="1"/>
</dbReference>
<dbReference type="EMBL" id="FQYT01000012">
    <property type="protein sequence ID" value="SHJ10234.1"/>
    <property type="molecule type" value="Genomic_DNA"/>
</dbReference>
<evidence type="ECO:0000256" key="3">
    <source>
        <dbReference type="ARBA" id="ARBA00004742"/>
    </source>
</evidence>
<dbReference type="PANTHER" id="PTHR43030">
    <property type="entry name" value="PHOSPHOENOLPYRUVATE SYNTHASE"/>
    <property type="match status" value="1"/>
</dbReference>
<evidence type="ECO:0000256" key="1">
    <source>
        <dbReference type="ARBA" id="ARBA00001946"/>
    </source>
</evidence>
<evidence type="ECO:0000256" key="5">
    <source>
        <dbReference type="ARBA" id="ARBA00011996"/>
    </source>
</evidence>
<dbReference type="PANTHER" id="PTHR43030:SF1">
    <property type="entry name" value="PHOSPHOENOLPYRUVATE SYNTHASE"/>
    <property type="match status" value="1"/>
</dbReference>
<keyword evidence="11" id="KW-0067">ATP-binding</keyword>
<dbReference type="GO" id="GO:0008986">
    <property type="term" value="F:pyruvate, water dikinase activity"/>
    <property type="evidence" value="ECO:0007669"/>
    <property type="project" value="UniProtKB-EC"/>
</dbReference>
<comment type="function">
    <text evidence="2">Catalyzes the phosphorylation of pyruvate to phosphoenolpyruvate.</text>
</comment>
<comment type="pathway">
    <text evidence="3">Carbohydrate biosynthesis; gluconeogenesis.</text>
</comment>
<evidence type="ECO:0000256" key="9">
    <source>
        <dbReference type="ARBA" id="ARBA00022741"/>
    </source>
</evidence>
<dbReference type="InterPro" id="IPR013815">
    <property type="entry name" value="ATP_grasp_subdomain_1"/>
</dbReference>
<dbReference type="GO" id="GO:0046872">
    <property type="term" value="F:metal ion binding"/>
    <property type="evidence" value="ECO:0007669"/>
    <property type="project" value="UniProtKB-KW"/>
</dbReference>